<dbReference type="SUPFAM" id="SSF103473">
    <property type="entry name" value="MFS general substrate transporter"/>
    <property type="match status" value="1"/>
</dbReference>
<keyword evidence="9" id="KW-1185">Reference proteome</keyword>
<comment type="caution">
    <text evidence="8">The sequence shown here is derived from an EMBL/GenBank/DDBJ whole genome shotgun (WGS) entry which is preliminary data.</text>
</comment>
<dbReference type="PANTHER" id="PTHR43791">
    <property type="entry name" value="PERMEASE-RELATED"/>
    <property type="match status" value="1"/>
</dbReference>
<keyword evidence="2" id="KW-0813">Transport</keyword>
<proteinExistence type="predicted"/>
<gene>
    <name evidence="8" type="ORF">CVT26_015661</name>
</gene>
<keyword evidence="4 6" id="KW-1133">Transmembrane helix</keyword>
<evidence type="ECO:0000259" key="7">
    <source>
        <dbReference type="PROSITE" id="PS50850"/>
    </source>
</evidence>
<feature type="transmembrane region" description="Helical" evidence="6">
    <location>
        <begin position="81"/>
        <end position="103"/>
    </location>
</feature>
<keyword evidence="5 6" id="KW-0472">Membrane</keyword>
<evidence type="ECO:0000313" key="8">
    <source>
        <dbReference type="EMBL" id="PPQ64941.1"/>
    </source>
</evidence>
<comment type="subcellular location">
    <subcellularLocation>
        <location evidence="1">Membrane</location>
        <topology evidence="1">Multi-pass membrane protein</topology>
    </subcellularLocation>
</comment>
<evidence type="ECO:0000256" key="4">
    <source>
        <dbReference type="ARBA" id="ARBA00022989"/>
    </source>
</evidence>
<dbReference type="GO" id="GO:0022857">
    <property type="term" value="F:transmembrane transporter activity"/>
    <property type="evidence" value="ECO:0007669"/>
    <property type="project" value="InterPro"/>
</dbReference>
<protein>
    <recommendedName>
        <fullName evidence="7">Major facilitator superfamily (MFS) profile domain-containing protein</fullName>
    </recommendedName>
</protein>
<evidence type="ECO:0000256" key="2">
    <source>
        <dbReference type="ARBA" id="ARBA00022448"/>
    </source>
</evidence>
<feature type="domain" description="Major facilitator superfamily (MFS) profile" evidence="7">
    <location>
        <begin position="43"/>
        <end position="327"/>
    </location>
</feature>
<dbReference type="Proteomes" id="UP000284706">
    <property type="component" value="Unassembled WGS sequence"/>
</dbReference>
<dbReference type="Pfam" id="PF07690">
    <property type="entry name" value="MFS_1"/>
    <property type="match status" value="1"/>
</dbReference>
<dbReference type="InParanoid" id="A0A409VFC3"/>
<dbReference type="GO" id="GO:0016020">
    <property type="term" value="C:membrane"/>
    <property type="evidence" value="ECO:0007669"/>
    <property type="project" value="UniProtKB-SubCell"/>
</dbReference>
<reference evidence="8 9" key="1">
    <citation type="journal article" date="2018" name="Evol. Lett.">
        <title>Horizontal gene cluster transfer increased hallucinogenic mushroom diversity.</title>
        <authorList>
            <person name="Reynolds H.T."/>
            <person name="Vijayakumar V."/>
            <person name="Gluck-Thaler E."/>
            <person name="Korotkin H.B."/>
            <person name="Matheny P.B."/>
            <person name="Slot J.C."/>
        </authorList>
    </citation>
    <scope>NUCLEOTIDE SEQUENCE [LARGE SCALE GENOMIC DNA]</scope>
    <source>
        <strain evidence="8 9">SRW20</strain>
    </source>
</reference>
<dbReference type="InterPro" id="IPR036259">
    <property type="entry name" value="MFS_trans_sf"/>
</dbReference>
<dbReference type="PROSITE" id="PS50850">
    <property type="entry name" value="MFS"/>
    <property type="match status" value="1"/>
</dbReference>
<evidence type="ECO:0000256" key="6">
    <source>
        <dbReference type="SAM" id="Phobius"/>
    </source>
</evidence>
<dbReference type="PANTHER" id="PTHR43791:SF3">
    <property type="entry name" value="MAJOR FACILITATOR SUPERFAMILY (MFS) PROFILE DOMAIN-CONTAINING PROTEIN"/>
    <property type="match status" value="1"/>
</dbReference>
<feature type="transmembrane region" description="Helical" evidence="6">
    <location>
        <begin position="110"/>
        <end position="128"/>
    </location>
</feature>
<feature type="transmembrane region" description="Helical" evidence="6">
    <location>
        <begin position="134"/>
        <end position="158"/>
    </location>
</feature>
<evidence type="ECO:0000256" key="1">
    <source>
        <dbReference type="ARBA" id="ARBA00004141"/>
    </source>
</evidence>
<feature type="transmembrane region" description="Helical" evidence="6">
    <location>
        <begin position="203"/>
        <end position="225"/>
    </location>
</feature>
<feature type="transmembrane region" description="Helical" evidence="6">
    <location>
        <begin position="170"/>
        <end position="191"/>
    </location>
</feature>
<dbReference type="InterPro" id="IPR020846">
    <property type="entry name" value="MFS_dom"/>
</dbReference>
<accession>A0A409VFC3</accession>
<dbReference type="InterPro" id="IPR011701">
    <property type="entry name" value="MFS"/>
</dbReference>
<dbReference type="OrthoDB" id="3639251at2759"/>
<name>A0A409VFC3_9AGAR</name>
<sequence>MQAALDNKADMLSTHSDAEDTGMSDEDYARFVKATIRKVDWRVLPLLGTLSALSLIDRSNLGLARTVGMDHDLHLNIGSRYSVVSCIYFVPYIVLQLPSNLFLRRLGGTHWLSFLVVAWGAVQLAMGFVPTWGVLALCRVLLGTFEAGFFPALVYIITTWYTRHEVQKRLAAFYVVSIFIGGFSAIFAYVLSLLHGQLGIAGWAWIFIVEGVITIAFGIIGWFCLPGFPDQNTFLSPEQTSFVLQLVEKDRGDSVPDVLTKEKLVQHLLDWKLWAFGMGLSADMFFTANESYVGPSTTIDYLRKNKSVIQGTASEPLEGRAGFLYTL</sequence>
<evidence type="ECO:0000256" key="5">
    <source>
        <dbReference type="ARBA" id="ARBA00023136"/>
    </source>
</evidence>
<evidence type="ECO:0000256" key="3">
    <source>
        <dbReference type="ARBA" id="ARBA00022692"/>
    </source>
</evidence>
<organism evidence="8 9">
    <name type="scientific">Gymnopilus dilepis</name>
    <dbReference type="NCBI Taxonomy" id="231916"/>
    <lineage>
        <taxon>Eukaryota</taxon>
        <taxon>Fungi</taxon>
        <taxon>Dikarya</taxon>
        <taxon>Basidiomycota</taxon>
        <taxon>Agaricomycotina</taxon>
        <taxon>Agaricomycetes</taxon>
        <taxon>Agaricomycetidae</taxon>
        <taxon>Agaricales</taxon>
        <taxon>Agaricineae</taxon>
        <taxon>Hymenogastraceae</taxon>
        <taxon>Gymnopilus</taxon>
    </lineage>
</organism>
<keyword evidence="3 6" id="KW-0812">Transmembrane</keyword>
<dbReference type="FunFam" id="1.20.1250.20:FF:000018">
    <property type="entry name" value="MFS transporter permease"/>
    <property type="match status" value="1"/>
</dbReference>
<dbReference type="AlphaFoldDB" id="A0A409VFC3"/>
<dbReference type="Gene3D" id="1.20.1250.20">
    <property type="entry name" value="MFS general substrate transporter like domains"/>
    <property type="match status" value="1"/>
</dbReference>
<dbReference type="STRING" id="231916.A0A409VFC3"/>
<dbReference type="EMBL" id="NHYE01005660">
    <property type="protein sequence ID" value="PPQ64941.1"/>
    <property type="molecule type" value="Genomic_DNA"/>
</dbReference>
<evidence type="ECO:0000313" key="9">
    <source>
        <dbReference type="Proteomes" id="UP000284706"/>
    </source>
</evidence>